<dbReference type="GO" id="GO:0009103">
    <property type="term" value="P:lipopolysaccharide biosynthetic process"/>
    <property type="evidence" value="ECO:0007669"/>
    <property type="project" value="UniProtKB-ARBA"/>
</dbReference>
<keyword evidence="4" id="KW-0808">Transferase</keyword>
<dbReference type="GO" id="GO:0016763">
    <property type="term" value="F:pentosyltransferase activity"/>
    <property type="evidence" value="ECO:0007669"/>
    <property type="project" value="TreeGrafter"/>
</dbReference>
<dbReference type="PANTHER" id="PTHR33908:SF11">
    <property type="entry name" value="MEMBRANE PROTEIN"/>
    <property type="match status" value="1"/>
</dbReference>
<keyword evidence="3" id="KW-0328">Glycosyltransferase</keyword>
<feature type="transmembrane region" description="Helical" evidence="8">
    <location>
        <begin position="9"/>
        <end position="27"/>
    </location>
</feature>
<evidence type="ECO:0000313" key="11">
    <source>
        <dbReference type="Proteomes" id="UP000187735"/>
    </source>
</evidence>
<accession>A0A1P8WEB4</accession>
<evidence type="ECO:0000256" key="2">
    <source>
        <dbReference type="ARBA" id="ARBA00022475"/>
    </source>
</evidence>
<feature type="transmembrane region" description="Helical" evidence="8">
    <location>
        <begin position="429"/>
        <end position="447"/>
    </location>
</feature>
<sequence length="700" mass="76730">MKLPCSKPELVLVGMAIVMGVLLRVQHLDRLAVEHFDEGVYAAGLWHDGDFGTSYPHRQLYAPPLLPTMIEVSSAITGHQPWAVFLPSLLLGCATIPLMWWLARMSFGMNAGLFIVYVVAFSDYHIQFSRMALTDVPVLFWMTLAVTVAAAGINRSSYQLMIVAGICCAAAWWTKYTGWLPLAIVSSGVAFRWLLRQRTIATFRTSAALVLVMAATAFVCWSPWLWMLQDAGGYAAVAANHSGYYTGLSQWQNNMAAHIMYYFHFDSWLAALAVIVGMMAAGSRRWMELAQSRPTDQIATDATSTDAAPSKSTTAPAWFPPPRLLAKFCSTALVMGVVATGVSSVGLLTCLGIGGLAGMFLWPTLTELHRRRVEQDTSLIMPGGAGFFPADMRAAPAIDPMIGFAFAASWLLGMVFATPMYSPFPRLSMPLLASIWLAGAGGVAWWMEANTNVARRSPIDDVPPPGPLKRIVNAMVVVALALTISVTGGIRTPTIWRDRTSLRDASWHLGEAALQDAAGKFQPEAIPWVTEEDGIIRPDPPEQFDEDGNLIPPPGFMAQLYERISKPYDTSTPLADIDKPTCVVYGFGEPSVLFHLRNAGLNVSPVQDVNFPPAALNGEELPTYLVLGPNALRTEELLYDWTVAQYRFEHVADFRFAPSDVVLFNLFSPMFVSQHDEAYVQKLELYRVGTHRQAVGVAGE</sequence>
<comment type="subcellular location">
    <subcellularLocation>
        <location evidence="1">Cell membrane</location>
        <topology evidence="1">Multi-pass membrane protein</topology>
    </subcellularLocation>
</comment>
<proteinExistence type="predicted"/>
<keyword evidence="6 8" id="KW-1133">Transmembrane helix</keyword>
<feature type="transmembrane region" description="Helical" evidence="8">
    <location>
        <begin position="332"/>
        <end position="362"/>
    </location>
</feature>
<feature type="transmembrane region" description="Helical" evidence="8">
    <location>
        <begin position="207"/>
        <end position="226"/>
    </location>
</feature>
<organism evidence="10 11">
    <name type="scientific">Fuerstiella marisgermanici</name>
    <dbReference type="NCBI Taxonomy" id="1891926"/>
    <lineage>
        <taxon>Bacteria</taxon>
        <taxon>Pseudomonadati</taxon>
        <taxon>Planctomycetota</taxon>
        <taxon>Planctomycetia</taxon>
        <taxon>Planctomycetales</taxon>
        <taxon>Planctomycetaceae</taxon>
        <taxon>Fuerstiella</taxon>
    </lineage>
</organism>
<feature type="transmembrane region" description="Helical" evidence="8">
    <location>
        <begin position="259"/>
        <end position="281"/>
    </location>
</feature>
<feature type="transmembrane region" description="Helical" evidence="8">
    <location>
        <begin position="471"/>
        <end position="490"/>
    </location>
</feature>
<dbReference type="GO" id="GO:0005886">
    <property type="term" value="C:plasma membrane"/>
    <property type="evidence" value="ECO:0007669"/>
    <property type="project" value="UniProtKB-SubCell"/>
</dbReference>
<feature type="transmembrane region" description="Helical" evidence="8">
    <location>
        <begin position="179"/>
        <end position="195"/>
    </location>
</feature>
<evidence type="ECO:0000313" key="10">
    <source>
        <dbReference type="EMBL" id="APZ92379.1"/>
    </source>
</evidence>
<keyword evidence="11" id="KW-1185">Reference proteome</keyword>
<evidence type="ECO:0000256" key="5">
    <source>
        <dbReference type="ARBA" id="ARBA00022692"/>
    </source>
</evidence>
<dbReference type="RefSeq" id="WP_077024008.1">
    <property type="nucleotide sequence ID" value="NZ_CP017641.1"/>
</dbReference>
<feature type="transmembrane region" description="Helical" evidence="8">
    <location>
        <begin position="132"/>
        <end position="151"/>
    </location>
</feature>
<protein>
    <submittedName>
        <fullName evidence="10">Putative membrane protein</fullName>
    </submittedName>
</protein>
<dbReference type="EMBL" id="CP017641">
    <property type="protein sequence ID" value="APZ92379.1"/>
    <property type="molecule type" value="Genomic_DNA"/>
</dbReference>
<evidence type="ECO:0000256" key="7">
    <source>
        <dbReference type="ARBA" id="ARBA00023136"/>
    </source>
</evidence>
<keyword evidence="2" id="KW-1003">Cell membrane</keyword>
<evidence type="ECO:0000259" key="9">
    <source>
        <dbReference type="Pfam" id="PF13231"/>
    </source>
</evidence>
<dbReference type="KEGG" id="fmr:Fuma_01990"/>
<evidence type="ECO:0000256" key="1">
    <source>
        <dbReference type="ARBA" id="ARBA00004651"/>
    </source>
</evidence>
<evidence type="ECO:0000256" key="8">
    <source>
        <dbReference type="SAM" id="Phobius"/>
    </source>
</evidence>
<feature type="domain" description="Glycosyltransferase RgtA/B/C/D-like" evidence="9">
    <location>
        <begin position="63"/>
        <end position="226"/>
    </location>
</feature>
<dbReference type="Proteomes" id="UP000187735">
    <property type="component" value="Chromosome"/>
</dbReference>
<evidence type="ECO:0000256" key="4">
    <source>
        <dbReference type="ARBA" id="ARBA00022679"/>
    </source>
</evidence>
<evidence type="ECO:0000256" key="3">
    <source>
        <dbReference type="ARBA" id="ARBA00022676"/>
    </source>
</evidence>
<dbReference type="InterPro" id="IPR050297">
    <property type="entry name" value="LipidA_mod_glycosyltrf_83"/>
</dbReference>
<name>A0A1P8WEB4_9PLAN</name>
<feature type="transmembrane region" description="Helical" evidence="8">
    <location>
        <begin position="158"/>
        <end position="173"/>
    </location>
</feature>
<feature type="transmembrane region" description="Helical" evidence="8">
    <location>
        <begin position="397"/>
        <end position="417"/>
    </location>
</feature>
<reference evidence="10 11" key="1">
    <citation type="journal article" date="2016" name="Front. Microbiol.">
        <title>Fuerstia marisgermanicae gen. nov., sp. nov., an Unusual Member of the Phylum Planctomycetes from the German Wadden Sea.</title>
        <authorList>
            <person name="Kohn T."/>
            <person name="Heuer A."/>
            <person name="Jogler M."/>
            <person name="Vollmers J."/>
            <person name="Boedeker C."/>
            <person name="Bunk B."/>
            <person name="Rast P."/>
            <person name="Borchert D."/>
            <person name="Glockner I."/>
            <person name="Freese H.M."/>
            <person name="Klenk H.P."/>
            <person name="Overmann J."/>
            <person name="Kaster A.K."/>
            <person name="Rohde M."/>
            <person name="Wiegand S."/>
            <person name="Jogler C."/>
        </authorList>
    </citation>
    <scope>NUCLEOTIDE SEQUENCE [LARGE SCALE GENOMIC DNA]</scope>
    <source>
        <strain evidence="10 11">NH11</strain>
    </source>
</reference>
<keyword evidence="7 8" id="KW-0472">Membrane</keyword>
<gene>
    <name evidence="10" type="ORF">Fuma_01990</name>
</gene>
<feature type="transmembrane region" description="Helical" evidence="8">
    <location>
        <begin position="82"/>
        <end position="102"/>
    </location>
</feature>
<dbReference type="PANTHER" id="PTHR33908">
    <property type="entry name" value="MANNOSYLTRANSFERASE YKCB-RELATED"/>
    <property type="match status" value="1"/>
</dbReference>
<dbReference type="Pfam" id="PF13231">
    <property type="entry name" value="PMT_2"/>
    <property type="match status" value="1"/>
</dbReference>
<keyword evidence="5 8" id="KW-0812">Transmembrane</keyword>
<evidence type="ECO:0000256" key="6">
    <source>
        <dbReference type="ARBA" id="ARBA00022989"/>
    </source>
</evidence>
<dbReference type="AlphaFoldDB" id="A0A1P8WEB4"/>
<dbReference type="InterPro" id="IPR038731">
    <property type="entry name" value="RgtA/B/C-like"/>
</dbReference>
<dbReference type="OrthoDB" id="207747at2"/>